<dbReference type="EMBL" id="CM045758">
    <property type="protein sequence ID" value="KAI8031383.1"/>
    <property type="molecule type" value="Genomic_DNA"/>
</dbReference>
<keyword evidence="2" id="KW-1185">Reference proteome</keyword>
<sequence length="235" mass="26045">IKMIVVLEELGGRDEYSLGAKSGGEMESAQAKNQALHDAGAIVEGAMLLLQRKFKPPQILEDLNLAIKNGKVRAPTHIISTISMTEAKSHAMLVSQCLPLLNRVMVWVMSFSCCGSNATFPVTAQGSLSLLTIGPRFGGAIDDDARYFKDAYDKVLVALTTFEGHSKATMLLIFNNAKTRNPILIFLQICRYNLEEVFINFVFISIHQFFSPLSKVKDEQQNGVVELKDVQDNHR</sequence>
<gene>
    <name evidence="1" type="ORF">LOK49_LG01G02077</name>
</gene>
<protein>
    <submittedName>
        <fullName evidence="1">ATP-citrate synthase beta chain protein 2</fullName>
    </submittedName>
</protein>
<name>A0ACC0J0W8_9ERIC</name>
<feature type="non-terminal residue" evidence="1">
    <location>
        <position position="1"/>
    </location>
</feature>
<comment type="caution">
    <text evidence="1">The sequence shown here is derived from an EMBL/GenBank/DDBJ whole genome shotgun (WGS) entry which is preliminary data.</text>
</comment>
<evidence type="ECO:0000313" key="2">
    <source>
        <dbReference type="Proteomes" id="UP001060215"/>
    </source>
</evidence>
<proteinExistence type="predicted"/>
<evidence type="ECO:0000313" key="1">
    <source>
        <dbReference type="EMBL" id="KAI8031383.1"/>
    </source>
</evidence>
<dbReference type="Proteomes" id="UP001060215">
    <property type="component" value="Chromosome 1"/>
</dbReference>
<organism evidence="1 2">
    <name type="scientific">Camellia lanceoleosa</name>
    <dbReference type="NCBI Taxonomy" id="1840588"/>
    <lineage>
        <taxon>Eukaryota</taxon>
        <taxon>Viridiplantae</taxon>
        <taxon>Streptophyta</taxon>
        <taxon>Embryophyta</taxon>
        <taxon>Tracheophyta</taxon>
        <taxon>Spermatophyta</taxon>
        <taxon>Magnoliopsida</taxon>
        <taxon>eudicotyledons</taxon>
        <taxon>Gunneridae</taxon>
        <taxon>Pentapetalae</taxon>
        <taxon>asterids</taxon>
        <taxon>Ericales</taxon>
        <taxon>Theaceae</taxon>
        <taxon>Camellia</taxon>
    </lineage>
</organism>
<accession>A0ACC0J0W8</accession>
<reference evidence="1 2" key="1">
    <citation type="journal article" date="2022" name="Plant J.">
        <title>Chromosome-level genome of Camellia lanceoleosa provides a valuable resource for understanding genome evolution and self-incompatibility.</title>
        <authorList>
            <person name="Gong W."/>
            <person name="Xiao S."/>
            <person name="Wang L."/>
            <person name="Liao Z."/>
            <person name="Chang Y."/>
            <person name="Mo W."/>
            <person name="Hu G."/>
            <person name="Li W."/>
            <person name="Zhao G."/>
            <person name="Zhu H."/>
            <person name="Hu X."/>
            <person name="Ji K."/>
            <person name="Xiang X."/>
            <person name="Song Q."/>
            <person name="Yuan D."/>
            <person name="Jin S."/>
            <person name="Zhang L."/>
        </authorList>
    </citation>
    <scope>NUCLEOTIDE SEQUENCE [LARGE SCALE GENOMIC DNA]</scope>
    <source>
        <strain evidence="1">SQ_2022a</strain>
    </source>
</reference>